<reference evidence="1 2" key="1">
    <citation type="journal article" date="2021" name="Hortic Res">
        <title>High-quality reference genome and annotation aids understanding of berry development for evergreen blueberry (Vaccinium darrowii).</title>
        <authorList>
            <person name="Yu J."/>
            <person name="Hulse-Kemp A.M."/>
            <person name="Babiker E."/>
            <person name="Staton M."/>
        </authorList>
    </citation>
    <scope>NUCLEOTIDE SEQUENCE [LARGE SCALE GENOMIC DNA]</scope>
    <source>
        <strain evidence="2">cv. NJ 8807/NJ 8810</strain>
        <tissue evidence="1">Young leaf</tissue>
    </source>
</reference>
<organism evidence="1 2">
    <name type="scientific">Vaccinium darrowii</name>
    <dbReference type="NCBI Taxonomy" id="229202"/>
    <lineage>
        <taxon>Eukaryota</taxon>
        <taxon>Viridiplantae</taxon>
        <taxon>Streptophyta</taxon>
        <taxon>Embryophyta</taxon>
        <taxon>Tracheophyta</taxon>
        <taxon>Spermatophyta</taxon>
        <taxon>Magnoliopsida</taxon>
        <taxon>eudicotyledons</taxon>
        <taxon>Gunneridae</taxon>
        <taxon>Pentapetalae</taxon>
        <taxon>asterids</taxon>
        <taxon>Ericales</taxon>
        <taxon>Ericaceae</taxon>
        <taxon>Vaccinioideae</taxon>
        <taxon>Vaccinieae</taxon>
        <taxon>Vaccinium</taxon>
    </lineage>
</organism>
<accession>A0ACB7WZX9</accession>
<comment type="caution">
    <text evidence="1">The sequence shown here is derived from an EMBL/GenBank/DDBJ whole genome shotgun (WGS) entry which is preliminary data.</text>
</comment>
<evidence type="ECO:0000313" key="1">
    <source>
        <dbReference type="EMBL" id="KAH7834053.1"/>
    </source>
</evidence>
<keyword evidence="2" id="KW-1185">Reference proteome</keyword>
<gene>
    <name evidence="1" type="ORF">Vadar_012286</name>
</gene>
<evidence type="ECO:0000313" key="2">
    <source>
        <dbReference type="Proteomes" id="UP000828048"/>
    </source>
</evidence>
<protein>
    <submittedName>
        <fullName evidence="1">Uncharacterized protein</fullName>
    </submittedName>
</protein>
<dbReference type="Proteomes" id="UP000828048">
    <property type="component" value="Chromosome 2"/>
</dbReference>
<sequence>MKKSWRLWKKIDNGVAVSGAVSFSDGQEAFAFVQIGESKIHLTVKHGLDWSNNLLKESFEMDRQRGFVHKVFIYNYLRTDRTYGFRALIVMEDHYCLYNKKSMVYLWQKWSRISLNGSRDMLKRKGTLMLANLDELVEVQRIRLQSSEKSKMTWDHNGFRKLLIVHTRTGKLFALHTGDGRVVWSLLHSFRKTGQCDSLVGLKLDQWQIPHHHALDENPSVLVLRRCGHSLDANGVLSVVDTYTGKEISSVGAAHSIVQVIPLPFTDSTEQRMHPLIDADQHAHLIPRTHEALSIVQREFGNIYWYSVEAGNITRGHVLKDNCDLEVSDGSCFNTRGLWSIVSPSESEKIIATMTKKSNEVVHTQAKAMSEHDVIYKFVSKNLLFVANVAPKAIEGPVHAVFSENWVVYHYFNLKAHRYEMSFIEIYDQSQADNKDVWKLVLGKHNLTSPISSYSPLEVVT</sequence>
<proteinExistence type="predicted"/>
<name>A0ACB7WZX9_9ERIC</name>
<dbReference type="EMBL" id="CM037152">
    <property type="protein sequence ID" value="KAH7834053.1"/>
    <property type="molecule type" value="Genomic_DNA"/>
</dbReference>